<protein>
    <recommendedName>
        <fullName evidence="6">Dihydroorotase</fullName>
    </recommendedName>
</protein>
<keyword evidence="2" id="KW-0479">Metal-binding</keyword>
<dbReference type="Gene3D" id="3.20.20.140">
    <property type="entry name" value="Metal-dependent hydrolases"/>
    <property type="match status" value="1"/>
</dbReference>
<comment type="function">
    <text evidence="1">Catalyzes the reversible cyclization of carbamoyl aspartate to dihydroorotate.</text>
</comment>
<dbReference type="InterPro" id="IPR002195">
    <property type="entry name" value="Dihydroorotase_CS"/>
</dbReference>
<dbReference type="SUPFAM" id="SSF51556">
    <property type="entry name" value="Metallo-dependent hydrolases"/>
    <property type="match status" value="1"/>
</dbReference>
<dbReference type="GO" id="GO:0046872">
    <property type="term" value="F:metal ion binding"/>
    <property type="evidence" value="ECO:0007669"/>
    <property type="project" value="UniProtKB-KW"/>
</dbReference>
<dbReference type="PANTHER" id="PTHR43668:SF2">
    <property type="entry name" value="ALLANTOINASE"/>
    <property type="match status" value="1"/>
</dbReference>
<evidence type="ECO:0000313" key="4">
    <source>
        <dbReference type="EMBL" id="MBK1877335.1"/>
    </source>
</evidence>
<organism evidence="4 5">
    <name type="scientific">Pelagicoccus mobilis</name>
    <dbReference type="NCBI Taxonomy" id="415221"/>
    <lineage>
        <taxon>Bacteria</taxon>
        <taxon>Pseudomonadati</taxon>
        <taxon>Verrucomicrobiota</taxon>
        <taxon>Opitutia</taxon>
        <taxon>Puniceicoccales</taxon>
        <taxon>Pelagicoccaceae</taxon>
        <taxon>Pelagicoccus</taxon>
    </lineage>
</organism>
<dbReference type="AlphaFoldDB" id="A0A934RXL4"/>
<dbReference type="RefSeq" id="WP_200355550.1">
    <property type="nucleotide sequence ID" value="NZ_JAENIL010000017.1"/>
</dbReference>
<evidence type="ECO:0000256" key="2">
    <source>
        <dbReference type="ARBA" id="ARBA00022723"/>
    </source>
</evidence>
<dbReference type="Proteomes" id="UP000617628">
    <property type="component" value="Unassembled WGS sequence"/>
</dbReference>
<sequence length="476" mass="52651">MSETKAALRIFSKNIHLDDGSLATGAVICVPGEPLKLDLDADAPSDIKLPDSAHIALGRFDPHVHFRETATPTREEVEEHGPADTDYETLVANIDAANKLYSIRSGCLSALKGGVCSVGAMGNTPWGPVGPYRHERIQKHYTEKALFPIIMWPRMEPGAAAIPGHEGKDFGSTFGGSGLTGQARRDMFELWRGQAVSYHNDQARGDETIAEFKDRIQPNEVLLHHEYFNGDTVLACQAETMQIAKEAGLSSLLARHIPTGPALQQILDARSEMPYALPAEIGLDYMYWNRERLLTQEHGVAMINYRRPAHPSREDQLALIELTRDTVRSGDDTIFFGTDHAPHAPASKKFKDGFPGAPGTRNIEHSLQFYGELMSNYGFTHHDIDRLASINPAKHMAKFFDFPYEVGTMADGAMANLAIFVPDAPYTVDEKNLATWLEDPNYHSAMKGESGLRGQSLFTVSNGRVWDVQNRPKTLN</sequence>
<keyword evidence="3" id="KW-0378">Hydrolase</keyword>
<evidence type="ECO:0000313" key="5">
    <source>
        <dbReference type="Proteomes" id="UP000617628"/>
    </source>
</evidence>
<dbReference type="InterPro" id="IPR032466">
    <property type="entry name" value="Metal_Hydrolase"/>
</dbReference>
<evidence type="ECO:0000256" key="1">
    <source>
        <dbReference type="ARBA" id="ARBA00002368"/>
    </source>
</evidence>
<dbReference type="PANTHER" id="PTHR43668">
    <property type="entry name" value="ALLANTOINASE"/>
    <property type="match status" value="1"/>
</dbReference>
<accession>A0A934RXL4</accession>
<reference evidence="4" key="1">
    <citation type="submission" date="2021-01" db="EMBL/GenBank/DDBJ databases">
        <title>Modified the classification status of verrucomicrobia.</title>
        <authorList>
            <person name="Feng X."/>
        </authorList>
    </citation>
    <scope>NUCLEOTIDE SEQUENCE</scope>
    <source>
        <strain evidence="4">KCTC 13126</strain>
    </source>
</reference>
<dbReference type="GO" id="GO:0006145">
    <property type="term" value="P:purine nucleobase catabolic process"/>
    <property type="evidence" value="ECO:0007669"/>
    <property type="project" value="TreeGrafter"/>
</dbReference>
<dbReference type="EMBL" id="JAENIL010000017">
    <property type="protein sequence ID" value="MBK1877335.1"/>
    <property type="molecule type" value="Genomic_DNA"/>
</dbReference>
<evidence type="ECO:0008006" key="6">
    <source>
        <dbReference type="Google" id="ProtNLM"/>
    </source>
</evidence>
<dbReference type="InterPro" id="IPR050138">
    <property type="entry name" value="DHOase/Allantoinase_Hydrolase"/>
</dbReference>
<proteinExistence type="predicted"/>
<comment type="caution">
    <text evidence="4">The sequence shown here is derived from an EMBL/GenBank/DDBJ whole genome shotgun (WGS) entry which is preliminary data.</text>
</comment>
<dbReference type="PROSITE" id="PS00483">
    <property type="entry name" value="DIHYDROOROTASE_2"/>
    <property type="match status" value="1"/>
</dbReference>
<keyword evidence="5" id="KW-1185">Reference proteome</keyword>
<dbReference type="GO" id="GO:0004038">
    <property type="term" value="F:allantoinase activity"/>
    <property type="evidence" value="ECO:0007669"/>
    <property type="project" value="TreeGrafter"/>
</dbReference>
<evidence type="ECO:0000256" key="3">
    <source>
        <dbReference type="ARBA" id="ARBA00022801"/>
    </source>
</evidence>
<gene>
    <name evidence="4" type="ORF">JIN87_10675</name>
</gene>
<name>A0A934RXL4_9BACT</name>
<dbReference type="GO" id="GO:0005737">
    <property type="term" value="C:cytoplasm"/>
    <property type="evidence" value="ECO:0007669"/>
    <property type="project" value="TreeGrafter"/>
</dbReference>